<dbReference type="HOGENOM" id="CLU_146726_0_0_5"/>
<evidence type="ECO:0000313" key="3">
    <source>
        <dbReference type="Proteomes" id="UP000001353"/>
    </source>
</evidence>
<organism evidence="2 3">
    <name type="scientific">Roseobacter litoralis (strain ATCC 49566 / DSM 6996 / JCM 21268 / NBRC 15278 / OCh 149)</name>
    <dbReference type="NCBI Taxonomy" id="391595"/>
    <lineage>
        <taxon>Bacteria</taxon>
        <taxon>Pseudomonadati</taxon>
        <taxon>Pseudomonadota</taxon>
        <taxon>Alphaproteobacteria</taxon>
        <taxon>Rhodobacterales</taxon>
        <taxon>Roseobacteraceae</taxon>
        <taxon>Roseobacter</taxon>
    </lineage>
</organism>
<dbReference type="RefSeq" id="WP_013961045.1">
    <property type="nucleotide sequence ID" value="NC_015730.1"/>
</dbReference>
<protein>
    <submittedName>
        <fullName evidence="2">Uncharacterized protein</fullName>
    </submittedName>
</protein>
<evidence type="ECO:0000313" key="2">
    <source>
        <dbReference type="EMBL" id="AEI93107.1"/>
    </source>
</evidence>
<dbReference type="AlphaFoldDB" id="F7ZBR5"/>
<keyword evidence="3" id="KW-1185">Reference proteome</keyword>
<reference evidence="2 3" key="1">
    <citation type="journal article" date="2011" name="BMC Genomics">
        <title>Comparative genome analysis and genome-guided physiological analysis of Roseobacter litoralis.</title>
        <authorList>
            <person name="Kalhoefer D."/>
            <person name="Thole S."/>
            <person name="Voget S."/>
            <person name="Lehmann R."/>
            <person name="Liesegang H."/>
            <person name="Wollher A."/>
            <person name="Daniel R."/>
            <person name="Simon M."/>
            <person name="Brinkhoff T."/>
        </authorList>
    </citation>
    <scope>NUCLEOTIDE SEQUENCE [LARGE SCALE GENOMIC DNA]</scope>
    <source>
        <strain evidence="3">ATCC 49566 / DSM 6996 / JCM 21268 / NBRC 15278 / OCh 149</strain>
    </source>
</reference>
<dbReference type="EMBL" id="CP002623">
    <property type="protein sequence ID" value="AEI93107.1"/>
    <property type="molecule type" value="Genomic_DNA"/>
</dbReference>
<evidence type="ECO:0000256" key="1">
    <source>
        <dbReference type="SAM" id="MobiDB-lite"/>
    </source>
</evidence>
<accession>F7ZBR5</accession>
<name>F7ZBR5_ROSLO</name>
<dbReference type="KEGG" id="rli:RLO149_c011000"/>
<dbReference type="STRING" id="391595.RLO149_c011000"/>
<feature type="region of interest" description="Disordered" evidence="1">
    <location>
        <begin position="1"/>
        <end position="32"/>
    </location>
</feature>
<dbReference type="Proteomes" id="UP000001353">
    <property type="component" value="Chromosome"/>
</dbReference>
<sequence length="142" mass="15666">MSRFNRLTKTFLGSAKDEPEKKPEKKKRPAPISVRLNETELKALRQAAAGRSMNGYIRERLFGAAFSGLNEKTVPDDYAAMARILGALGQSDVYTSLAAISLAIENNRLPATRQTQATIDRACLQIEEMRSDLLIALGLRSV</sequence>
<gene>
    <name evidence="2" type="ordered locus">RLO149_c011000</name>
</gene>
<dbReference type="OrthoDB" id="8548224at2"/>
<proteinExistence type="predicted"/>